<organism evidence="1 2">
    <name type="scientific">Streptomyces albireticuli</name>
    <dbReference type="NCBI Taxonomy" id="1940"/>
    <lineage>
        <taxon>Bacteria</taxon>
        <taxon>Bacillati</taxon>
        <taxon>Actinomycetota</taxon>
        <taxon>Actinomycetes</taxon>
        <taxon>Kitasatosporales</taxon>
        <taxon>Streptomycetaceae</taxon>
        <taxon>Streptomyces</taxon>
    </lineage>
</organism>
<name>A0A1Z2L3E4_9ACTN</name>
<evidence type="ECO:0008006" key="3">
    <source>
        <dbReference type="Google" id="ProtNLM"/>
    </source>
</evidence>
<dbReference type="SUPFAM" id="SSF48452">
    <property type="entry name" value="TPR-like"/>
    <property type="match status" value="1"/>
</dbReference>
<evidence type="ECO:0000313" key="2">
    <source>
        <dbReference type="Proteomes" id="UP000195755"/>
    </source>
</evidence>
<accession>A0A1Z2L3E4</accession>
<sequence>MSPLHELGSTMRSWRVRRGLSLGRLKARIRYDSSYMARVERGDQAPSEALVQAYDQELDAGGTLIGFYRGIHGTGAAGGLSRGHVAKAGPHVAKGSTALADVTDVQAMSDEEGMTVPCRTSDGRIIFVSVPRRIFLGGLGAAAASIASAPLAEAGVSTSRMPAMDRNPVEHLQDIRRVLIDSDNLFGPRQLIPKVHDQINAITALREGKRGADRRNLLQVQTQFAELCGWFHQDAGDHRAAQYWTDRALQWSHMAGDPDLTVYILARKSQLAGDMRDAIEAVDVAEAAEEAARPGTRLAAVAATYAAHGHALRGDTRECMRSYDRARELLHGAHGGSAGSWGVWLDDAYIDVQRARSLSILGDHHAAAEGFRTAITALPAGYHRDHGVYLAREALAHAGSRDPEQAATTGLQALDIGNETGSARILSELARLETDLNRWRTVPSVREFHEALNASVLHEV</sequence>
<dbReference type="Gene3D" id="1.25.40.10">
    <property type="entry name" value="Tetratricopeptide repeat domain"/>
    <property type="match status" value="1"/>
</dbReference>
<dbReference type="CDD" id="cd00093">
    <property type="entry name" value="HTH_XRE"/>
    <property type="match status" value="1"/>
</dbReference>
<dbReference type="InterPro" id="IPR001387">
    <property type="entry name" value="Cro/C1-type_HTH"/>
</dbReference>
<dbReference type="Proteomes" id="UP000195755">
    <property type="component" value="Chromosome"/>
</dbReference>
<dbReference type="SUPFAM" id="SSF47413">
    <property type="entry name" value="lambda repressor-like DNA-binding domains"/>
    <property type="match status" value="1"/>
</dbReference>
<dbReference type="KEGG" id="salj:SMD11_3087"/>
<dbReference type="InterPro" id="IPR011990">
    <property type="entry name" value="TPR-like_helical_dom_sf"/>
</dbReference>
<dbReference type="Pfam" id="PF13560">
    <property type="entry name" value="HTH_31"/>
    <property type="match status" value="1"/>
</dbReference>
<protein>
    <recommendedName>
        <fullName evidence="3">DNA-binding protein</fullName>
    </recommendedName>
</protein>
<dbReference type="GO" id="GO:0003677">
    <property type="term" value="F:DNA binding"/>
    <property type="evidence" value="ECO:0007669"/>
    <property type="project" value="InterPro"/>
</dbReference>
<dbReference type="InterPro" id="IPR010982">
    <property type="entry name" value="Lambda_DNA-bd_dom_sf"/>
</dbReference>
<dbReference type="OrthoDB" id="3698213at2"/>
<dbReference type="AlphaFoldDB" id="A0A1Z2L3E4"/>
<evidence type="ECO:0000313" key="1">
    <source>
        <dbReference type="EMBL" id="ARZ68731.1"/>
    </source>
</evidence>
<dbReference type="EMBL" id="CP021744">
    <property type="protein sequence ID" value="ARZ68731.1"/>
    <property type="molecule type" value="Genomic_DNA"/>
</dbReference>
<dbReference type="Gene3D" id="1.10.260.40">
    <property type="entry name" value="lambda repressor-like DNA-binding domains"/>
    <property type="match status" value="1"/>
</dbReference>
<reference evidence="1 2" key="1">
    <citation type="submission" date="2017-06" db="EMBL/GenBank/DDBJ databases">
        <title>Streptomyces albireticuli Genome sequencing and assembly.</title>
        <authorList>
            <person name="Wang Y."/>
            <person name="Du B."/>
            <person name="Ding Y."/>
            <person name="Liu H."/>
            <person name="Hou Q."/>
            <person name="Liu K."/>
            <person name="Yao L."/>
            <person name="Wang C."/>
        </authorList>
    </citation>
    <scope>NUCLEOTIDE SEQUENCE [LARGE SCALE GENOMIC DNA]</scope>
    <source>
        <strain evidence="1 2">MDJK11</strain>
    </source>
</reference>
<proteinExistence type="predicted"/>
<gene>
    <name evidence="1" type="ORF">SMD11_3087</name>
</gene>